<keyword evidence="14" id="KW-1185">Reference proteome</keyword>
<feature type="domain" description="MMS22-like C-terminal" evidence="12">
    <location>
        <begin position="650"/>
        <end position="991"/>
    </location>
</feature>
<evidence type="ECO:0000256" key="1">
    <source>
        <dbReference type="ARBA" id="ARBA00004123"/>
    </source>
</evidence>
<evidence type="ECO:0000313" key="14">
    <source>
        <dbReference type="Proteomes" id="UP000292052"/>
    </source>
</evidence>
<dbReference type="Pfam" id="PF14911">
    <property type="entry name" value="MMS22L_C"/>
    <property type="match status" value="1"/>
</dbReference>
<evidence type="ECO:0000256" key="9">
    <source>
        <dbReference type="ARBA" id="ARBA00023242"/>
    </source>
</evidence>
<gene>
    <name evidence="13" type="ORF">BDFB_009105</name>
</gene>
<dbReference type="GO" id="GO:0031297">
    <property type="term" value="P:replication fork processing"/>
    <property type="evidence" value="ECO:0007669"/>
    <property type="project" value="InterPro"/>
</dbReference>
<comment type="similarity">
    <text evidence="3">Belongs to the MMS22 family. MMS22L subfamily.</text>
</comment>
<dbReference type="GO" id="GO:0006325">
    <property type="term" value="P:chromatin organization"/>
    <property type="evidence" value="ECO:0007669"/>
    <property type="project" value="UniProtKB-KW"/>
</dbReference>
<dbReference type="InterPro" id="IPR029425">
    <property type="entry name" value="MMS22L_N"/>
</dbReference>
<evidence type="ECO:0000256" key="7">
    <source>
        <dbReference type="ARBA" id="ARBA00022853"/>
    </source>
</evidence>
<dbReference type="PANTHER" id="PTHR28547">
    <property type="entry name" value="PROTEIN MMS22-LIKE"/>
    <property type="match status" value="1"/>
</dbReference>
<evidence type="ECO:0000256" key="4">
    <source>
        <dbReference type="ARBA" id="ARBA00021061"/>
    </source>
</evidence>
<dbReference type="InterPro" id="IPR042320">
    <property type="entry name" value="MMS22-like"/>
</dbReference>
<dbReference type="OrthoDB" id="8193282at2759"/>
<name>A0A482VHY5_ASBVE</name>
<dbReference type="PANTHER" id="PTHR28547:SF1">
    <property type="entry name" value="PROTEIN MMS22-LIKE"/>
    <property type="match status" value="1"/>
</dbReference>
<keyword evidence="9" id="KW-0539">Nucleus</keyword>
<keyword evidence="6" id="KW-0227">DNA damage</keyword>
<dbReference type="Proteomes" id="UP000292052">
    <property type="component" value="Unassembled WGS sequence"/>
</dbReference>
<evidence type="ECO:0000256" key="3">
    <source>
        <dbReference type="ARBA" id="ARBA00006585"/>
    </source>
</evidence>
<evidence type="ECO:0000256" key="10">
    <source>
        <dbReference type="ARBA" id="ARBA00033326"/>
    </source>
</evidence>
<keyword evidence="8" id="KW-0234">DNA repair</keyword>
<dbReference type="Pfam" id="PF14910">
    <property type="entry name" value="MMS22L_N"/>
    <property type="match status" value="1"/>
</dbReference>
<evidence type="ECO:0000256" key="8">
    <source>
        <dbReference type="ARBA" id="ARBA00023204"/>
    </source>
</evidence>
<organism evidence="13 14">
    <name type="scientific">Asbolus verrucosus</name>
    <name type="common">Desert ironclad beetle</name>
    <dbReference type="NCBI Taxonomy" id="1661398"/>
    <lineage>
        <taxon>Eukaryota</taxon>
        <taxon>Metazoa</taxon>
        <taxon>Ecdysozoa</taxon>
        <taxon>Arthropoda</taxon>
        <taxon>Hexapoda</taxon>
        <taxon>Insecta</taxon>
        <taxon>Pterygota</taxon>
        <taxon>Neoptera</taxon>
        <taxon>Endopterygota</taxon>
        <taxon>Coleoptera</taxon>
        <taxon>Polyphaga</taxon>
        <taxon>Cucujiformia</taxon>
        <taxon>Tenebrionidae</taxon>
        <taxon>Pimeliinae</taxon>
        <taxon>Asbolus</taxon>
    </lineage>
</organism>
<evidence type="ECO:0000259" key="11">
    <source>
        <dbReference type="Pfam" id="PF14910"/>
    </source>
</evidence>
<dbReference type="GO" id="GO:0000724">
    <property type="term" value="P:double-strand break repair via homologous recombination"/>
    <property type="evidence" value="ECO:0007669"/>
    <property type="project" value="InterPro"/>
</dbReference>
<reference evidence="13 14" key="1">
    <citation type="submission" date="2017-03" db="EMBL/GenBank/DDBJ databases">
        <title>Genome of the blue death feigning beetle - Asbolus verrucosus.</title>
        <authorList>
            <person name="Rider S.D."/>
        </authorList>
    </citation>
    <scope>NUCLEOTIDE SEQUENCE [LARGE SCALE GENOMIC DNA]</scope>
    <source>
        <strain evidence="13">Butters</strain>
        <tissue evidence="13">Head and leg muscle</tissue>
    </source>
</reference>
<keyword evidence="7" id="KW-0156">Chromatin regulator</keyword>
<dbReference type="STRING" id="1661398.A0A482VHY5"/>
<proteinExistence type="inferred from homology"/>
<sequence length="995" mass="114761">MSSNIFNCCKESNLNPLEDFNSYMEGLTNQLDEEVYIHGQIYQTDIILEEVDIVVRLIRKNWCYVQNIVLNNSTISHDELLNIREEITKCLKLIIKCLKYCDSDVFKAQYLSSTLKHLKAFSSLVVPVGELEESIYLKLFGSSHAKDRCPIYQYFHTYLDIQYYLLLLDHVSGNTEEFTSHVTFLMKDLITISEKNFKQNSKCAFVCNCIKNIWLIIQFLCEKILGEDSFWPIFNKAVDSYDSKYVLWILQDVGNLQAIDINGKFIGCLSERIKPNFTLLESSLKVIVAKGDFNNSILLTLKAVEPLVCSLWLKSSKIEVYQILWEYFSKRLNTSARTSKNFTMVELVELIDKILWTPKDCEEDFELFLSMLSTHLNEHPHHWGKMKGRIYSQLGPNKIKDLNNNGLFNVSLLFISLTKVNFEELPKKFMSFIENLPTEKRRSQLIWSFYTSFFVRHVRENRSIEAVTAPFIKMLEEGSSDQKLFPLIKTFVTDFDNIMKLSANLQLHQWVLINSWIHNYMTSCYHPDLVVLLSVLLNAIELINTEQIWYEWESPFKNYVYPTLKYVANSRSAPEACGTLAAKIAVLCPSLLAEAFTFFNSESIVPKVSSNFLCVILASCPNSFMLSSQQEIVALQSWIKICLLTRDSYEELTRNIIKLDVIPSFIKTEIATAGDPLCAFIDCIALNIKQHVQSIAMNKFCENCFGHVERWITQYFTQPDNEATVLRIYTCMSLAFYKIGPLLYNKHKVNCPYTRLVSSILLPTEIMIGKTLNPYILQGIKKTWHLFFGATIKLNTSNDPFIERTLRELVVKYIPHFAISDSPMLKCLDNETIAEVILDKMSNAFFKQPTKEAESNIFKSLRIINDFVQGTTSAPLIKLIVDKTLYGIFEVVMFHSQRNVALTIVKNITSSSLYPQVKTEFEEIIITITEKHLAFNTPNYFQLMGLLAKFIPTGLKSLMPRIKKQISNVERMRGVGFDKNLRLNLEKLEATLLQM</sequence>
<dbReference type="AlphaFoldDB" id="A0A482VHY5"/>
<accession>A0A482VHY5</accession>
<evidence type="ECO:0000256" key="6">
    <source>
        <dbReference type="ARBA" id="ARBA00022763"/>
    </source>
</evidence>
<keyword evidence="5" id="KW-0158">Chromosome</keyword>
<evidence type="ECO:0000259" key="12">
    <source>
        <dbReference type="Pfam" id="PF14911"/>
    </source>
</evidence>
<dbReference type="InterPro" id="IPR029424">
    <property type="entry name" value="MMS22L_C"/>
</dbReference>
<dbReference type="EMBL" id="QDEB01100430">
    <property type="protein sequence ID" value="RZC32068.1"/>
    <property type="molecule type" value="Genomic_DNA"/>
</dbReference>
<evidence type="ECO:0000256" key="5">
    <source>
        <dbReference type="ARBA" id="ARBA00022454"/>
    </source>
</evidence>
<dbReference type="GO" id="GO:0043596">
    <property type="term" value="C:nuclear replication fork"/>
    <property type="evidence" value="ECO:0007669"/>
    <property type="project" value="TreeGrafter"/>
</dbReference>
<comment type="caution">
    <text evidence="13">The sequence shown here is derived from an EMBL/GenBank/DDBJ whole genome shotgun (WGS) entry which is preliminary data.</text>
</comment>
<feature type="domain" description="Protein MMS22-like N-terminal" evidence="11">
    <location>
        <begin position="174"/>
        <end position="540"/>
    </location>
</feature>
<protein>
    <recommendedName>
        <fullName evidence="4">Protein MMS22-like</fullName>
    </recommendedName>
    <alternativeName>
        <fullName evidence="10">Methyl methanesulfonate-sensitivity protein 22-like</fullName>
    </alternativeName>
</protein>
<comment type="subcellular location">
    <subcellularLocation>
        <location evidence="2">Chromosome</location>
    </subcellularLocation>
    <subcellularLocation>
        <location evidence="1">Nucleus</location>
    </subcellularLocation>
</comment>
<evidence type="ECO:0000313" key="13">
    <source>
        <dbReference type="EMBL" id="RZC32068.1"/>
    </source>
</evidence>
<evidence type="ECO:0000256" key="2">
    <source>
        <dbReference type="ARBA" id="ARBA00004286"/>
    </source>
</evidence>